<reference evidence="4" key="2">
    <citation type="submission" date="2023-01" db="EMBL/GenBank/DDBJ databases">
        <title>Draft genome sequence of Algimonas porphyrae strain NBRC 108216.</title>
        <authorList>
            <person name="Sun Q."/>
            <person name="Mori K."/>
        </authorList>
    </citation>
    <scope>NUCLEOTIDE SEQUENCE</scope>
    <source>
        <strain evidence="4">NBRC 108216</strain>
    </source>
</reference>
<keyword evidence="5" id="KW-1185">Reference proteome</keyword>
<dbReference type="InterPro" id="IPR003329">
    <property type="entry name" value="Cytidylyl_trans"/>
</dbReference>
<sequence length="274" mass="29735">MIAPAAHIRTLIVIPARYGSTRFPGKPLAEIGGKSMLRHTAETADVVARAAPGRAYVVATDDDRIRDHCEAHDLPVVMTDPDCPSGSDRAMAACHMVAPTAEIIVNLQGDAPFTPPDYIEHCLANLADDPEADMATPVVPLDWAALDQLRADKRTTPFSGTTAIIDGATGRARWFSKTIIPAIRKEEIWRQHEELSPVLRHVGLYAYRRAALEQFMALAESPYERTEGLEQLRALEAGMIISCARVDPAPVSLSGIDTPEDLARAEALLAGMSH</sequence>
<dbReference type="NCBIfam" id="NF003952">
    <property type="entry name" value="PRK05450.1-5"/>
    <property type="match status" value="1"/>
</dbReference>
<name>A0ABQ5V2S0_9PROT</name>
<protein>
    <submittedName>
        <fullName evidence="4">3-deoxy-manno-octulosonate cytidylyltransferase</fullName>
    </submittedName>
</protein>
<reference evidence="4" key="1">
    <citation type="journal article" date="2014" name="Int. J. Syst. Evol. Microbiol.">
        <title>Complete genome of a new Firmicutes species belonging to the dominant human colonic microbiota ('Ruminococcus bicirculans') reveals two chromosomes and a selective capacity to utilize plant glucans.</title>
        <authorList>
            <consortium name="NISC Comparative Sequencing Program"/>
            <person name="Wegmann U."/>
            <person name="Louis P."/>
            <person name="Goesmann A."/>
            <person name="Henrissat B."/>
            <person name="Duncan S.H."/>
            <person name="Flint H.J."/>
        </authorList>
    </citation>
    <scope>NUCLEOTIDE SEQUENCE</scope>
    <source>
        <strain evidence="4">NBRC 108216</strain>
    </source>
</reference>
<keyword evidence="2 4" id="KW-0548">Nucleotidyltransferase</keyword>
<dbReference type="PANTHER" id="PTHR42866:SF2">
    <property type="entry name" value="3-DEOXY-MANNO-OCTULOSONATE CYTIDYLYLTRANSFERASE, MITOCHONDRIAL"/>
    <property type="match status" value="1"/>
</dbReference>
<dbReference type="Pfam" id="PF02348">
    <property type="entry name" value="CTP_transf_3"/>
    <property type="match status" value="1"/>
</dbReference>
<dbReference type="RefSeq" id="WP_284371218.1">
    <property type="nucleotide sequence ID" value="NZ_BSNJ01000003.1"/>
</dbReference>
<dbReference type="EMBL" id="BSNJ01000003">
    <property type="protein sequence ID" value="GLQ20527.1"/>
    <property type="molecule type" value="Genomic_DNA"/>
</dbReference>
<evidence type="ECO:0000256" key="1">
    <source>
        <dbReference type="ARBA" id="ARBA00022679"/>
    </source>
</evidence>
<evidence type="ECO:0000256" key="3">
    <source>
        <dbReference type="ARBA" id="ARBA00022985"/>
    </source>
</evidence>
<dbReference type="Gene3D" id="3.90.550.10">
    <property type="entry name" value="Spore Coat Polysaccharide Biosynthesis Protein SpsA, Chain A"/>
    <property type="match status" value="1"/>
</dbReference>
<dbReference type="InterPro" id="IPR029044">
    <property type="entry name" value="Nucleotide-diphossugar_trans"/>
</dbReference>
<organism evidence="4 5">
    <name type="scientific">Algimonas porphyrae</name>
    <dbReference type="NCBI Taxonomy" id="1128113"/>
    <lineage>
        <taxon>Bacteria</taxon>
        <taxon>Pseudomonadati</taxon>
        <taxon>Pseudomonadota</taxon>
        <taxon>Alphaproteobacteria</taxon>
        <taxon>Maricaulales</taxon>
        <taxon>Robiginitomaculaceae</taxon>
        <taxon>Algimonas</taxon>
    </lineage>
</organism>
<dbReference type="NCBIfam" id="NF003950">
    <property type="entry name" value="PRK05450.1-3"/>
    <property type="match status" value="1"/>
</dbReference>
<keyword evidence="1" id="KW-0808">Transferase</keyword>
<dbReference type="Proteomes" id="UP001161390">
    <property type="component" value="Unassembled WGS sequence"/>
</dbReference>
<gene>
    <name evidence="4" type="ORF">GCM10007854_14820</name>
</gene>
<dbReference type="SUPFAM" id="SSF53448">
    <property type="entry name" value="Nucleotide-diphospho-sugar transferases"/>
    <property type="match status" value="1"/>
</dbReference>
<evidence type="ECO:0000256" key="2">
    <source>
        <dbReference type="ARBA" id="ARBA00022695"/>
    </source>
</evidence>
<dbReference type="PANTHER" id="PTHR42866">
    <property type="entry name" value="3-DEOXY-MANNO-OCTULOSONATE CYTIDYLYLTRANSFERASE"/>
    <property type="match status" value="1"/>
</dbReference>
<dbReference type="InterPro" id="IPR004528">
    <property type="entry name" value="KdsB"/>
</dbReference>
<proteinExistence type="predicted"/>
<dbReference type="GO" id="GO:0016779">
    <property type="term" value="F:nucleotidyltransferase activity"/>
    <property type="evidence" value="ECO:0007669"/>
    <property type="project" value="UniProtKB-KW"/>
</dbReference>
<dbReference type="CDD" id="cd02517">
    <property type="entry name" value="CMP-KDO-Synthetase"/>
    <property type="match status" value="1"/>
</dbReference>
<accession>A0ABQ5V2S0</accession>
<evidence type="ECO:0000313" key="5">
    <source>
        <dbReference type="Proteomes" id="UP001161390"/>
    </source>
</evidence>
<keyword evidence="3" id="KW-0448">Lipopolysaccharide biosynthesis</keyword>
<evidence type="ECO:0000313" key="4">
    <source>
        <dbReference type="EMBL" id="GLQ20527.1"/>
    </source>
</evidence>
<comment type="caution">
    <text evidence="4">The sequence shown here is derived from an EMBL/GenBank/DDBJ whole genome shotgun (WGS) entry which is preliminary data.</text>
</comment>